<dbReference type="PROSITE" id="PS51257">
    <property type="entry name" value="PROKAR_LIPOPROTEIN"/>
    <property type="match status" value="1"/>
</dbReference>
<evidence type="ECO:0000256" key="1">
    <source>
        <dbReference type="SAM" id="SignalP"/>
    </source>
</evidence>
<dbReference type="EMBL" id="JAMZFW010000005">
    <property type="protein sequence ID" value="MCP1101805.1"/>
    <property type="molecule type" value="Genomic_DNA"/>
</dbReference>
<dbReference type="RefSeq" id="WP_262065591.1">
    <property type="nucleotide sequence ID" value="NZ_JAMXOD010000005.1"/>
</dbReference>
<keyword evidence="1" id="KW-0732">Signal</keyword>
<evidence type="ECO:0000313" key="2">
    <source>
        <dbReference type="EMBL" id="MCP1101805.1"/>
    </source>
</evidence>
<evidence type="ECO:0000313" key="3">
    <source>
        <dbReference type="Proteomes" id="UP001523566"/>
    </source>
</evidence>
<feature type="chain" id="PRO_5045995580" description="Lipoprotein" evidence="1">
    <location>
        <begin position="21"/>
        <end position="196"/>
    </location>
</feature>
<gene>
    <name evidence="2" type="ORF">NK125_05170</name>
</gene>
<sequence>MRRGLSLILILSLSALLFSACGRENKRIYSNAKGEMTVEEFGMKDKKEAYKENGFVLKEETFRKGNDLTPRIAKDGSDIVMQLGSDTYPEDESAYGIEEDVMKLKVSFSLSEERKGEVKLFVKDSGETEYVSRHEFDLRGSTNYFEGYVRMNKEYKLPLYYEFTIDEKLVSNGVYTGAIDELGEQPEEETTYEEDN</sequence>
<accession>A0ABT1E7K7</accession>
<dbReference type="Proteomes" id="UP001523566">
    <property type="component" value="Unassembled WGS sequence"/>
</dbReference>
<proteinExistence type="predicted"/>
<keyword evidence="3" id="KW-1185">Reference proteome</keyword>
<organism evidence="2 3">
    <name type="scientific">Aequitasia blattaphilus</name>
    <dbReference type="NCBI Taxonomy" id="2949332"/>
    <lineage>
        <taxon>Bacteria</taxon>
        <taxon>Bacillati</taxon>
        <taxon>Bacillota</taxon>
        <taxon>Clostridia</taxon>
        <taxon>Lachnospirales</taxon>
        <taxon>Lachnospiraceae</taxon>
        <taxon>Aequitasia</taxon>
    </lineage>
</organism>
<reference evidence="2 3" key="1">
    <citation type="journal article" date="2022" name="Genome Biol. Evol.">
        <title>Host diet, physiology and behaviors set the stage for Lachnospiraceae cladogenesis.</title>
        <authorList>
            <person name="Vera-Ponce De Leon A."/>
            <person name="Schneider M."/>
            <person name="Jahnes B.C."/>
            <person name="Sadowski V."/>
            <person name="Camuy-Velez L.A."/>
            <person name="Duan J."/>
            <person name="Sabree Z.L."/>
        </authorList>
    </citation>
    <scope>NUCLEOTIDE SEQUENCE [LARGE SCALE GENOMIC DNA]</scope>
    <source>
        <strain evidence="2 3">PAL113</strain>
    </source>
</reference>
<name>A0ABT1E7K7_9FIRM</name>
<feature type="signal peptide" evidence="1">
    <location>
        <begin position="1"/>
        <end position="20"/>
    </location>
</feature>
<protein>
    <recommendedName>
        <fullName evidence="4">Lipoprotein</fullName>
    </recommendedName>
</protein>
<comment type="caution">
    <text evidence="2">The sequence shown here is derived from an EMBL/GenBank/DDBJ whole genome shotgun (WGS) entry which is preliminary data.</text>
</comment>
<evidence type="ECO:0008006" key="4">
    <source>
        <dbReference type="Google" id="ProtNLM"/>
    </source>
</evidence>